<dbReference type="PANTHER" id="PTHR12170:SF2">
    <property type="entry name" value="E3 UBIQUITIN-PROTEIN TRANSFERASE MAEA"/>
    <property type="match status" value="1"/>
</dbReference>
<dbReference type="Proteomes" id="UP000278143">
    <property type="component" value="Unassembled WGS sequence"/>
</dbReference>
<protein>
    <recommendedName>
        <fullName evidence="3">CTLH/CRA C-terminal to lish motif domain-containing protein</fullName>
    </recommendedName>
</protein>
<accession>A0A4P9YS45</accession>
<dbReference type="GO" id="GO:0005634">
    <property type="term" value="C:nucleus"/>
    <property type="evidence" value="ECO:0007669"/>
    <property type="project" value="TreeGrafter"/>
</dbReference>
<dbReference type="OrthoDB" id="1933455at2759"/>
<dbReference type="GO" id="GO:0005737">
    <property type="term" value="C:cytoplasm"/>
    <property type="evidence" value="ECO:0007669"/>
    <property type="project" value="TreeGrafter"/>
</dbReference>
<organism evidence="1 2">
    <name type="scientific">Syncephalis pseudoplumigaleata</name>
    <dbReference type="NCBI Taxonomy" id="1712513"/>
    <lineage>
        <taxon>Eukaryota</taxon>
        <taxon>Fungi</taxon>
        <taxon>Fungi incertae sedis</taxon>
        <taxon>Zoopagomycota</taxon>
        <taxon>Zoopagomycotina</taxon>
        <taxon>Zoopagomycetes</taxon>
        <taxon>Zoopagales</taxon>
        <taxon>Piptocephalidaceae</taxon>
        <taxon>Syncephalis</taxon>
    </lineage>
</organism>
<dbReference type="InterPro" id="IPR045098">
    <property type="entry name" value="Fyv10_fam"/>
</dbReference>
<dbReference type="EMBL" id="KZ991937">
    <property type="protein sequence ID" value="RKP22574.1"/>
    <property type="molecule type" value="Genomic_DNA"/>
</dbReference>
<evidence type="ECO:0008006" key="3">
    <source>
        <dbReference type="Google" id="ProtNLM"/>
    </source>
</evidence>
<dbReference type="PANTHER" id="PTHR12170">
    <property type="entry name" value="MACROPHAGE ERYTHROBLAST ATTACHER-RELATED"/>
    <property type="match status" value="1"/>
</dbReference>
<proteinExistence type="predicted"/>
<name>A0A4P9YS45_9FUNG</name>
<sequence>MKKLCREVQQSKADTAATIKVLDNMTKRLGQLKRKLTDIDREQQQVVERVDARLAHLDELCRADTFESAEWRRWSDVKVNRVLADYLLRENWHDTADKLVHAKHIEKLIDSSLFDQAQLIAHSLSEHSTAEALKWCNENKNGLRK</sequence>
<keyword evidence="2" id="KW-1185">Reference proteome</keyword>
<dbReference type="GO" id="GO:0034657">
    <property type="term" value="C:GID complex"/>
    <property type="evidence" value="ECO:0007669"/>
    <property type="project" value="TreeGrafter"/>
</dbReference>
<dbReference type="AlphaFoldDB" id="A0A4P9YS45"/>
<dbReference type="GO" id="GO:0043161">
    <property type="term" value="P:proteasome-mediated ubiquitin-dependent protein catabolic process"/>
    <property type="evidence" value="ECO:0007669"/>
    <property type="project" value="InterPro"/>
</dbReference>
<dbReference type="GO" id="GO:0004842">
    <property type="term" value="F:ubiquitin-protein transferase activity"/>
    <property type="evidence" value="ECO:0007669"/>
    <property type="project" value="InterPro"/>
</dbReference>
<reference evidence="2" key="1">
    <citation type="journal article" date="2018" name="Nat. Microbiol.">
        <title>Leveraging single-cell genomics to expand the fungal tree of life.</title>
        <authorList>
            <person name="Ahrendt S.R."/>
            <person name="Quandt C.A."/>
            <person name="Ciobanu D."/>
            <person name="Clum A."/>
            <person name="Salamov A."/>
            <person name="Andreopoulos B."/>
            <person name="Cheng J.F."/>
            <person name="Woyke T."/>
            <person name="Pelin A."/>
            <person name="Henrissat B."/>
            <person name="Reynolds N.K."/>
            <person name="Benny G.L."/>
            <person name="Smith M.E."/>
            <person name="James T.Y."/>
            <person name="Grigoriev I.V."/>
        </authorList>
    </citation>
    <scope>NUCLEOTIDE SEQUENCE [LARGE SCALE GENOMIC DNA]</scope>
    <source>
        <strain evidence="2">Benny S71-1</strain>
    </source>
</reference>
<evidence type="ECO:0000313" key="2">
    <source>
        <dbReference type="Proteomes" id="UP000278143"/>
    </source>
</evidence>
<feature type="non-terminal residue" evidence="1">
    <location>
        <position position="145"/>
    </location>
</feature>
<evidence type="ECO:0000313" key="1">
    <source>
        <dbReference type="EMBL" id="RKP22574.1"/>
    </source>
</evidence>
<gene>
    <name evidence="1" type="ORF">SYNPS1DRAFT_19912</name>
</gene>